<keyword evidence="9 10" id="KW-0472">Membrane</keyword>
<evidence type="ECO:0000256" key="8">
    <source>
        <dbReference type="ARBA" id="ARBA00023128"/>
    </source>
</evidence>
<dbReference type="GO" id="GO:0090149">
    <property type="term" value="P:mitochondrial membrane fission"/>
    <property type="evidence" value="ECO:0007669"/>
    <property type="project" value="InterPro"/>
</dbReference>
<keyword evidence="5" id="KW-0677">Repeat</keyword>
<dbReference type="AlphaFoldDB" id="A0A7R9KW20"/>
<evidence type="ECO:0000256" key="5">
    <source>
        <dbReference type="ARBA" id="ARBA00022737"/>
    </source>
</evidence>
<dbReference type="GO" id="GO:0005741">
    <property type="term" value="C:mitochondrial outer membrane"/>
    <property type="evidence" value="ECO:0007669"/>
    <property type="project" value="UniProtKB-SubCell"/>
</dbReference>
<keyword evidence="4 10" id="KW-0812">Transmembrane</keyword>
<keyword evidence="7" id="KW-1133">Transmembrane helix</keyword>
<dbReference type="OrthoDB" id="2403262at2759"/>
<evidence type="ECO:0000256" key="10">
    <source>
        <dbReference type="PROSITE-ProRule" id="PRU00282"/>
    </source>
</evidence>
<comment type="similarity">
    <text evidence="2 11">Belongs to the mitochondrial carrier (TC 2.A.29) family.</text>
</comment>
<dbReference type="InterPro" id="IPR039158">
    <property type="entry name" value="SLC25A46"/>
</dbReference>
<dbReference type="PANTHER" id="PTHR21252">
    <property type="entry name" value="TB1 PROTEIN-RELATED"/>
    <property type="match status" value="1"/>
</dbReference>
<keyword evidence="8" id="KW-0496">Mitochondrion</keyword>
<evidence type="ECO:0000256" key="7">
    <source>
        <dbReference type="ARBA" id="ARBA00022989"/>
    </source>
</evidence>
<dbReference type="InterPro" id="IPR018108">
    <property type="entry name" value="MCP_transmembrane"/>
</dbReference>
<evidence type="ECO:0000256" key="2">
    <source>
        <dbReference type="ARBA" id="ARBA00006375"/>
    </source>
</evidence>
<feature type="region of interest" description="Disordered" evidence="12">
    <location>
        <begin position="39"/>
        <end position="60"/>
    </location>
</feature>
<dbReference type="Pfam" id="PF00153">
    <property type="entry name" value="Mito_carr"/>
    <property type="match status" value="1"/>
</dbReference>
<accession>A0A7R9KW20</accession>
<feature type="compositionally biased region" description="Polar residues" evidence="12">
    <location>
        <begin position="40"/>
        <end position="60"/>
    </location>
</feature>
<keyword evidence="3 11" id="KW-0813">Transport</keyword>
<dbReference type="Proteomes" id="UP000759131">
    <property type="component" value="Unassembled WGS sequence"/>
</dbReference>
<dbReference type="InterPro" id="IPR023395">
    <property type="entry name" value="MCP_dom_sf"/>
</dbReference>
<sequence>MSDNIYPRDVFEGQDIDLYRMSSTSDHNLSHTQRRRVDFTVTQKPTTSSSAPDFTPPNRSIPQVLPMSDISDREMKIAVVVLDSVNVVTHHLLMHPFLVIRRQTQVSLRSKVYHLTPFTVIGFVVGIQSKQGFGVLWKGIASVFLTKAIQIGFESIITELTPFVRDMSDKRMSVETGFHHLILKGLAIVLVTPFLCSSCAETVQSAIATENPGLFDSVWEGFRRITHWNIDRKLPIWLLWGPTLSYHLSHYLIASCVQRAALYVKTDKDSKSDNNNKLLNDKYKEVMSSFWAQLAADVMLFPLQTILMRLYLQGTRTIIDNIENASAVTPIISSYESSGDCLSTIVKDEGRLGLFKGFGALVLQYSIHYSLLRLTKYCLKKTVSGFQND</sequence>
<evidence type="ECO:0000256" key="11">
    <source>
        <dbReference type="RuleBase" id="RU000488"/>
    </source>
</evidence>
<proteinExistence type="inferred from homology"/>
<feature type="repeat" description="Solcar" evidence="10">
    <location>
        <begin position="284"/>
        <end position="383"/>
    </location>
</feature>
<dbReference type="PROSITE" id="PS50920">
    <property type="entry name" value="SOLCAR"/>
    <property type="match status" value="1"/>
</dbReference>
<dbReference type="SUPFAM" id="SSF103506">
    <property type="entry name" value="Mitochondrial carrier"/>
    <property type="match status" value="1"/>
</dbReference>
<comment type="subcellular location">
    <subcellularLocation>
        <location evidence="1">Mitochondrion outer membrane</location>
        <topology evidence="1">Multi-pass membrane protein</topology>
    </subcellularLocation>
</comment>
<gene>
    <name evidence="13" type="ORF">OSB1V03_LOCUS10741</name>
</gene>
<keyword evidence="6" id="KW-1000">Mitochondrion outer membrane</keyword>
<evidence type="ECO:0000256" key="3">
    <source>
        <dbReference type="ARBA" id="ARBA00022448"/>
    </source>
</evidence>
<name>A0A7R9KW20_9ACAR</name>
<dbReference type="EMBL" id="OC862551">
    <property type="protein sequence ID" value="CAD7630328.1"/>
    <property type="molecule type" value="Genomic_DNA"/>
</dbReference>
<evidence type="ECO:0000256" key="12">
    <source>
        <dbReference type="SAM" id="MobiDB-lite"/>
    </source>
</evidence>
<dbReference type="Gene3D" id="1.50.40.10">
    <property type="entry name" value="Mitochondrial carrier domain"/>
    <property type="match status" value="1"/>
</dbReference>
<evidence type="ECO:0000256" key="9">
    <source>
        <dbReference type="ARBA" id="ARBA00023136"/>
    </source>
</evidence>
<evidence type="ECO:0000313" key="13">
    <source>
        <dbReference type="EMBL" id="CAD7630328.1"/>
    </source>
</evidence>
<protein>
    <recommendedName>
        <fullName evidence="15">Solute carrier family 25 member 46</fullName>
    </recommendedName>
</protein>
<evidence type="ECO:0008006" key="15">
    <source>
        <dbReference type="Google" id="ProtNLM"/>
    </source>
</evidence>
<evidence type="ECO:0000256" key="6">
    <source>
        <dbReference type="ARBA" id="ARBA00022787"/>
    </source>
</evidence>
<evidence type="ECO:0000256" key="4">
    <source>
        <dbReference type="ARBA" id="ARBA00022692"/>
    </source>
</evidence>
<reference evidence="13" key="1">
    <citation type="submission" date="2020-11" db="EMBL/GenBank/DDBJ databases">
        <authorList>
            <person name="Tran Van P."/>
        </authorList>
    </citation>
    <scope>NUCLEOTIDE SEQUENCE</scope>
</reference>
<organism evidence="13">
    <name type="scientific">Medioppia subpectinata</name>
    <dbReference type="NCBI Taxonomy" id="1979941"/>
    <lineage>
        <taxon>Eukaryota</taxon>
        <taxon>Metazoa</taxon>
        <taxon>Ecdysozoa</taxon>
        <taxon>Arthropoda</taxon>
        <taxon>Chelicerata</taxon>
        <taxon>Arachnida</taxon>
        <taxon>Acari</taxon>
        <taxon>Acariformes</taxon>
        <taxon>Sarcoptiformes</taxon>
        <taxon>Oribatida</taxon>
        <taxon>Brachypylina</taxon>
        <taxon>Oppioidea</taxon>
        <taxon>Oppiidae</taxon>
        <taxon>Medioppia</taxon>
    </lineage>
</organism>
<evidence type="ECO:0000313" key="14">
    <source>
        <dbReference type="Proteomes" id="UP000759131"/>
    </source>
</evidence>
<evidence type="ECO:0000256" key="1">
    <source>
        <dbReference type="ARBA" id="ARBA00004374"/>
    </source>
</evidence>
<dbReference type="PANTHER" id="PTHR21252:SF2">
    <property type="entry name" value="MITOCHONDRIAL OUTER MEMBRANE PROTEIN SLC25A46"/>
    <property type="match status" value="1"/>
</dbReference>
<dbReference type="EMBL" id="CAJPIZ010007976">
    <property type="protein sequence ID" value="CAG2110758.1"/>
    <property type="molecule type" value="Genomic_DNA"/>
</dbReference>
<keyword evidence="14" id="KW-1185">Reference proteome</keyword>